<comment type="similarity">
    <text evidence="7">Belongs to the binding-protein-dependent transport system permease family.</text>
</comment>
<feature type="transmembrane region" description="Helical" evidence="7">
    <location>
        <begin position="284"/>
        <end position="302"/>
    </location>
</feature>
<proteinExistence type="inferred from homology"/>
<feature type="transmembrane region" description="Helical" evidence="7">
    <location>
        <begin position="31"/>
        <end position="53"/>
    </location>
</feature>
<dbReference type="EMBL" id="QDGZ01000009">
    <property type="protein sequence ID" value="PVG81293.1"/>
    <property type="molecule type" value="Genomic_DNA"/>
</dbReference>
<keyword evidence="10" id="KW-1185">Reference proteome</keyword>
<sequence>MTQLQNPAPVAATTKPLGKPVRVRPRGRGGVLSYLPLVILALSFALPLLFMIASSFKPREQILGDLTSWRAFVPVGDLSMTNYVDVFDRVPVGRFFVNSLFVTAMIVLLGLLVNSMAGFALARLQFRGKNVLFAGIIATLIVPFETFAIPMVYWVSNLPRVALYSDGFAIEQGWNNSYQVLIIPFIANAFSIFLFAQYYKSIPKSLDEAALIDGAGWWRIYRSVVSPLAGPAFATSAILTFLPQWNSYLWPLLVIQDEELRPVQVGMRYFFATGTAEGTPWGQIMAYTTMITIPVIVVFLCFQRAFVSSIASSGVKG</sequence>
<evidence type="ECO:0000256" key="1">
    <source>
        <dbReference type="ARBA" id="ARBA00004651"/>
    </source>
</evidence>
<dbReference type="SUPFAM" id="SSF161098">
    <property type="entry name" value="MetI-like"/>
    <property type="match status" value="1"/>
</dbReference>
<dbReference type="InterPro" id="IPR035906">
    <property type="entry name" value="MetI-like_sf"/>
</dbReference>
<dbReference type="CDD" id="cd06261">
    <property type="entry name" value="TM_PBP2"/>
    <property type="match status" value="1"/>
</dbReference>
<evidence type="ECO:0000256" key="6">
    <source>
        <dbReference type="ARBA" id="ARBA00023136"/>
    </source>
</evidence>
<evidence type="ECO:0000313" key="10">
    <source>
        <dbReference type="Proteomes" id="UP000246018"/>
    </source>
</evidence>
<dbReference type="AlphaFoldDB" id="A0A2T8F6G1"/>
<feature type="transmembrane region" description="Helical" evidence="7">
    <location>
        <begin position="95"/>
        <end position="119"/>
    </location>
</feature>
<evidence type="ECO:0000256" key="5">
    <source>
        <dbReference type="ARBA" id="ARBA00022989"/>
    </source>
</evidence>
<dbReference type="OrthoDB" id="61122at2"/>
<comment type="caution">
    <text evidence="9">The sequence shown here is derived from an EMBL/GenBank/DDBJ whole genome shotgun (WGS) entry which is preliminary data.</text>
</comment>
<reference evidence="9 10" key="1">
    <citation type="submission" date="2018-04" db="EMBL/GenBank/DDBJ databases">
        <title>Genome of Nocardioides gansuensis WSJ-1.</title>
        <authorList>
            <person name="Wu S."/>
            <person name="Wang G."/>
        </authorList>
    </citation>
    <scope>NUCLEOTIDE SEQUENCE [LARGE SCALE GENOMIC DNA]</scope>
    <source>
        <strain evidence="9 10">WSJ-1</strain>
    </source>
</reference>
<dbReference type="InterPro" id="IPR000515">
    <property type="entry name" value="MetI-like"/>
</dbReference>
<evidence type="ECO:0000256" key="2">
    <source>
        <dbReference type="ARBA" id="ARBA00022448"/>
    </source>
</evidence>
<name>A0A2T8F6G1_9ACTN</name>
<protein>
    <submittedName>
        <fullName evidence="9">Sugar ABC transporter permease</fullName>
    </submittedName>
</protein>
<dbReference type="PROSITE" id="PS50928">
    <property type="entry name" value="ABC_TM1"/>
    <property type="match status" value="1"/>
</dbReference>
<gene>
    <name evidence="9" type="ORF">DDE18_19365</name>
</gene>
<comment type="subcellular location">
    <subcellularLocation>
        <location evidence="1 7">Cell membrane</location>
        <topology evidence="1 7">Multi-pass membrane protein</topology>
    </subcellularLocation>
</comment>
<evidence type="ECO:0000256" key="4">
    <source>
        <dbReference type="ARBA" id="ARBA00022692"/>
    </source>
</evidence>
<keyword evidence="2 7" id="KW-0813">Transport</keyword>
<evidence type="ECO:0000256" key="7">
    <source>
        <dbReference type="RuleBase" id="RU363032"/>
    </source>
</evidence>
<keyword evidence="6 7" id="KW-0472">Membrane</keyword>
<accession>A0A2T8F6G1</accession>
<organism evidence="9 10">
    <name type="scientific">Nocardioides gansuensis</name>
    <dbReference type="NCBI Taxonomy" id="2138300"/>
    <lineage>
        <taxon>Bacteria</taxon>
        <taxon>Bacillati</taxon>
        <taxon>Actinomycetota</taxon>
        <taxon>Actinomycetes</taxon>
        <taxon>Propionibacteriales</taxon>
        <taxon>Nocardioidaceae</taxon>
        <taxon>Nocardioides</taxon>
    </lineage>
</organism>
<feature type="transmembrane region" description="Helical" evidence="7">
    <location>
        <begin position="176"/>
        <end position="199"/>
    </location>
</feature>
<evidence type="ECO:0000259" key="8">
    <source>
        <dbReference type="PROSITE" id="PS50928"/>
    </source>
</evidence>
<dbReference type="GO" id="GO:0005886">
    <property type="term" value="C:plasma membrane"/>
    <property type="evidence" value="ECO:0007669"/>
    <property type="project" value="UniProtKB-SubCell"/>
</dbReference>
<dbReference type="Gene3D" id="1.10.3720.10">
    <property type="entry name" value="MetI-like"/>
    <property type="match status" value="1"/>
</dbReference>
<dbReference type="GO" id="GO:0055085">
    <property type="term" value="P:transmembrane transport"/>
    <property type="evidence" value="ECO:0007669"/>
    <property type="project" value="InterPro"/>
</dbReference>
<evidence type="ECO:0000256" key="3">
    <source>
        <dbReference type="ARBA" id="ARBA00022475"/>
    </source>
</evidence>
<dbReference type="PANTHER" id="PTHR43744:SF12">
    <property type="entry name" value="ABC TRANSPORTER PERMEASE PROTEIN MG189-RELATED"/>
    <property type="match status" value="1"/>
</dbReference>
<dbReference type="PANTHER" id="PTHR43744">
    <property type="entry name" value="ABC TRANSPORTER PERMEASE PROTEIN MG189-RELATED-RELATED"/>
    <property type="match status" value="1"/>
</dbReference>
<feature type="transmembrane region" description="Helical" evidence="7">
    <location>
        <begin position="220"/>
        <end position="242"/>
    </location>
</feature>
<keyword evidence="5 7" id="KW-1133">Transmembrane helix</keyword>
<feature type="domain" description="ABC transmembrane type-1" evidence="8">
    <location>
        <begin position="96"/>
        <end position="302"/>
    </location>
</feature>
<dbReference type="Proteomes" id="UP000246018">
    <property type="component" value="Unassembled WGS sequence"/>
</dbReference>
<dbReference type="Pfam" id="PF00528">
    <property type="entry name" value="BPD_transp_1"/>
    <property type="match status" value="1"/>
</dbReference>
<keyword evidence="4 7" id="KW-0812">Transmembrane</keyword>
<feature type="transmembrane region" description="Helical" evidence="7">
    <location>
        <begin position="131"/>
        <end position="156"/>
    </location>
</feature>
<dbReference type="RefSeq" id="WP_116573909.1">
    <property type="nucleotide sequence ID" value="NZ_QDGZ01000009.1"/>
</dbReference>
<evidence type="ECO:0000313" key="9">
    <source>
        <dbReference type="EMBL" id="PVG81293.1"/>
    </source>
</evidence>
<keyword evidence="3" id="KW-1003">Cell membrane</keyword>